<dbReference type="GO" id="GO:0046872">
    <property type="term" value="F:metal ion binding"/>
    <property type="evidence" value="ECO:0007669"/>
    <property type="project" value="InterPro"/>
</dbReference>
<dbReference type="InterPro" id="IPR002035">
    <property type="entry name" value="VWF_A"/>
</dbReference>
<evidence type="ECO:0000313" key="4">
    <source>
        <dbReference type="EMBL" id="KAH3835588.1"/>
    </source>
</evidence>
<feature type="domain" description="VWFA" evidence="3">
    <location>
        <begin position="249"/>
        <end position="453"/>
    </location>
</feature>
<gene>
    <name evidence="4" type="ORF">DPMN_108943</name>
</gene>
<protein>
    <recommendedName>
        <fullName evidence="3">VWFA domain-containing protein</fullName>
    </recommendedName>
</protein>
<dbReference type="InterPro" id="IPR036465">
    <property type="entry name" value="vWFA_dom_sf"/>
</dbReference>
<dbReference type="Proteomes" id="UP000828390">
    <property type="component" value="Unassembled WGS sequence"/>
</dbReference>
<keyword evidence="5" id="KW-1185">Reference proteome</keyword>
<keyword evidence="1" id="KW-0175">Coiled coil</keyword>
<evidence type="ECO:0000256" key="1">
    <source>
        <dbReference type="SAM" id="Coils"/>
    </source>
</evidence>
<feature type="coiled-coil region" evidence="1">
    <location>
        <begin position="40"/>
        <end position="87"/>
    </location>
</feature>
<reference evidence="4" key="2">
    <citation type="submission" date="2020-11" db="EMBL/GenBank/DDBJ databases">
        <authorList>
            <person name="McCartney M.A."/>
            <person name="Auch B."/>
            <person name="Kono T."/>
            <person name="Mallez S."/>
            <person name="Becker A."/>
            <person name="Gohl D.M."/>
            <person name="Silverstein K.A.T."/>
            <person name="Koren S."/>
            <person name="Bechman K.B."/>
            <person name="Herman A."/>
            <person name="Abrahante J.E."/>
            <person name="Garbe J."/>
        </authorList>
    </citation>
    <scope>NUCLEOTIDE SEQUENCE</scope>
    <source>
        <strain evidence="4">Duluth1</strain>
        <tissue evidence="4">Whole animal</tissue>
    </source>
</reference>
<dbReference type="SMART" id="SM00327">
    <property type="entry name" value="VWA"/>
    <property type="match status" value="1"/>
</dbReference>
<feature type="compositionally biased region" description="Basic and acidic residues" evidence="2">
    <location>
        <begin position="145"/>
        <end position="163"/>
    </location>
</feature>
<name>A0A9D4QLH9_DREPO</name>
<feature type="region of interest" description="Disordered" evidence="2">
    <location>
        <begin position="92"/>
        <end position="202"/>
    </location>
</feature>
<proteinExistence type="predicted"/>
<dbReference type="SUPFAM" id="SSF159034">
    <property type="entry name" value="Mib/herc2 domain-like"/>
    <property type="match status" value="1"/>
</dbReference>
<feature type="compositionally biased region" description="Polar residues" evidence="2">
    <location>
        <begin position="190"/>
        <end position="202"/>
    </location>
</feature>
<dbReference type="CDD" id="cd00198">
    <property type="entry name" value="vWFA"/>
    <property type="match status" value="1"/>
</dbReference>
<dbReference type="EMBL" id="JAIWYP010000004">
    <property type="protein sequence ID" value="KAH3835588.1"/>
    <property type="molecule type" value="Genomic_DNA"/>
</dbReference>
<evidence type="ECO:0000313" key="5">
    <source>
        <dbReference type="Proteomes" id="UP000828390"/>
    </source>
</evidence>
<dbReference type="OrthoDB" id="438049at2759"/>
<dbReference type="Pfam" id="PF00092">
    <property type="entry name" value="VWA"/>
    <property type="match status" value="1"/>
</dbReference>
<feature type="compositionally biased region" description="Polar residues" evidence="2">
    <location>
        <begin position="165"/>
        <end position="175"/>
    </location>
</feature>
<evidence type="ECO:0000259" key="3">
    <source>
        <dbReference type="PROSITE" id="PS50234"/>
    </source>
</evidence>
<evidence type="ECO:0000256" key="2">
    <source>
        <dbReference type="SAM" id="MobiDB-lite"/>
    </source>
</evidence>
<feature type="compositionally biased region" description="Polar residues" evidence="2">
    <location>
        <begin position="112"/>
        <end position="144"/>
    </location>
</feature>
<dbReference type="SUPFAM" id="SSF53300">
    <property type="entry name" value="vWA-like"/>
    <property type="match status" value="1"/>
</dbReference>
<dbReference type="PROSITE" id="PS50234">
    <property type="entry name" value="VWFA"/>
    <property type="match status" value="1"/>
</dbReference>
<dbReference type="GO" id="GO:0004842">
    <property type="term" value="F:ubiquitin-protein transferase activity"/>
    <property type="evidence" value="ECO:0007669"/>
    <property type="project" value="InterPro"/>
</dbReference>
<dbReference type="Gene3D" id="2.30.30.40">
    <property type="entry name" value="SH3 Domains"/>
    <property type="match status" value="1"/>
</dbReference>
<dbReference type="AlphaFoldDB" id="A0A9D4QLH9"/>
<organism evidence="4 5">
    <name type="scientific">Dreissena polymorpha</name>
    <name type="common">Zebra mussel</name>
    <name type="synonym">Mytilus polymorpha</name>
    <dbReference type="NCBI Taxonomy" id="45954"/>
    <lineage>
        <taxon>Eukaryota</taxon>
        <taxon>Metazoa</taxon>
        <taxon>Spiralia</taxon>
        <taxon>Lophotrochozoa</taxon>
        <taxon>Mollusca</taxon>
        <taxon>Bivalvia</taxon>
        <taxon>Autobranchia</taxon>
        <taxon>Heteroconchia</taxon>
        <taxon>Euheterodonta</taxon>
        <taxon>Imparidentia</taxon>
        <taxon>Neoheterodontei</taxon>
        <taxon>Myida</taxon>
        <taxon>Dreissenoidea</taxon>
        <taxon>Dreissenidae</taxon>
        <taxon>Dreissena</taxon>
    </lineage>
</organism>
<reference evidence="4" key="1">
    <citation type="journal article" date="2019" name="bioRxiv">
        <title>The Genome of the Zebra Mussel, Dreissena polymorpha: A Resource for Invasive Species Research.</title>
        <authorList>
            <person name="McCartney M.A."/>
            <person name="Auch B."/>
            <person name="Kono T."/>
            <person name="Mallez S."/>
            <person name="Zhang Y."/>
            <person name="Obille A."/>
            <person name="Becker A."/>
            <person name="Abrahante J.E."/>
            <person name="Garbe J."/>
            <person name="Badalamenti J.P."/>
            <person name="Herman A."/>
            <person name="Mangelson H."/>
            <person name="Liachko I."/>
            <person name="Sullivan S."/>
            <person name="Sone E.D."/>
            <person name="Koren S."/>
            <person name="Silverstein K.A.T."/>
            <person name="Beckman K.B."/>
            <person name="Gohl D.M."/>
        </authorList>
    </citation>
    <scope>NUCLEOTIDE SEQUENCE</scope>
    <source>
        <strain evidence="4">Duluth1</strain>
        <tissue evidence="4">Whole animal</tissue>
    </source>
</reference>
<dbReference type="InterPro" id="IPR037252">
    <property type="entry name" value="Mib_Herc2_sf"/>
</dbReference>
<dbReference type="Gene3D" id="3.40.50.410">
    <property type="entry name" value="von Willebrand factor, type A domain"/>
    <property type="match status" value="1"/>
</dbReference>
<comment type="caution">
    <text evidence="4">The sequence shown here is derived from an EMBL/GenBank/DDBJ whole genome shotgun (WGS) entry which is preliminary data.</text>
</comment>
<sequence>MDSKIQADLEVIAAGTRGILTSLEHIEAHGGHVCRNHDVLSEIEHDLRVLNERVTSAEESIKRQPNMAQLKHRFDEIQEQMDEMQRVFSNVHTGTSAKSERMDSYHLPRSSRGISLPQTALNNRNENEVQKYSTGTVQTNVDSQSSDRHLSTLDRVRFTHKPDSTGPNLQPTQDNTSDESDTEHSDQELVQHTPPEQTRVRNQPQLGVARQGFQQQASETLMDTEAWVALANRELVDARLRTQPLRAFHTVLLLDISESMASGNAWTQAKQFVNDFMEGLQEHDPLYQPTGFNEHVAIATFGHKTQLDVLMTTDFKAVRDKIDNMMLGGPSPLYGGLMLAAAGALSAQNEAQLINGYVMHNKIIVVTDGRPTETSKTIGPDVADQRTRDQTTVDIIRAMNIIDSKQVSILYVGVGDYDKEFLEILTADSPSSTVFTYKDGRRLSRRNYLCIKVSLMELTLAQLGHGLGTDTLMITAQDIDDLRSIYMTSLNYHERMERDKSQSRVDTYHESSNPQLPMIGTRVVRGVDWNHGDQDKNGPGTIVGHAVDDAVVWVHWDGSTELHWYPYGDRGFAVLISDDERQLRPGEILAVGCHVKPSLNAKIDGVHAWNLGVVIRVNPPKAHVRWNNGKRGDYTFGIGDDAEIELSSASRENCVGEIPVSRKAKRTKNKNKQIENT</sequence>
<accession>A0A9D4QLH9</accession>